<evidence type="ECO:0000256" key="7">
    <source>
        <dbReference type="ARBA" id="ARBA00022989"/>
    </source>
</evidence>
<dbReference type="GO" id="GO:0005789">
    <property type="term" value="C:endoplasmic reticulum membrane"/>
    <property type="evidence" value="ECO:0007669"/>
    <property type="project" value="UniProtKB-SubCell"/>
</dbReference>
<gene>
    <name evidence="15" type="ORF">ACEWY4_009541</name>
</gene>
<dbReference type="AlphaFoldDB" id="A0ABD1K6R3"/>
<keyword evidence="5" id="KW-0378">Hydrolase</keyword>
<evidence type="ECO:0000256" key="1">
    <source>
        <dbReference type="ARBA" id="ARBA00004477"/>
    </source>
</evidence>
<evidence type="ECO:0000256" key="8">
    <source>
        <dbReference type="ARBA" id="ARBA00023136"/>
    </source>
</evidence>
<evidence type="ECO:0000313" key="16">
    <source>
        <dbReference type="Proteomes" id="UP001591681"/>
    </source>
</evidence>
<keyword evidence="4 13" id="KW-0812">Transmembrane</keyword>
<comment type="catalytic activity">
    <reaction evidence="10">
        <text>Hydrolyzes the peptide bond -P2-(S-farnesyl or geranylgeranyl)C-P1'-P2'-P3'-COOH where P1' and P2' are amino acids with aliphatic sidechains and P3' is any C-terminal residue.</text>
        <dbReference type="EC" id="3.4.26.1"/>
    </reaction>
</comment>
<feature type="transmembrane region" description="Helical" evidence="13">
    <location>
        <begin position="296"/>
        <end position="315"/>
    </location>
</feature>
<keyword evidence="3" id="KW-0645">Protease</keyword>
<comment type="similarity">
    <text evidence="2">Belongs to the peptidase U48 family.</text>
</comment>
<accession>A0ABD1K6R3</accession>
<name>A0ABD1K6R3_9TELE</name>
<feature type="domain" description="CAAX prenyl protease 2/Lysostaphin resistance protein A-like" evidence="14">
    <location>
        <begin position="176"/>
        <end position="280"/>
    </location>
</feature>
<keyword evidence="16" id="KW-1185">Reference proteome</keyword>
<feature type="transmembrane region" description="Helical" evidence="13">
    <location>
        <begin position="199"/>
        <end position="219"/>
    </location>
</feature>
<evidence type="ECO:0000256" key="5">
    <source>
        <dbReference type="ARBA" id="ARBA00022801"/>
    </source>
</evidence>
<reference evidence="15 16" key="1">
    <citation type="submission" date="2024-09" db="EMBL/GenBank/DDBJ databases">
        <title>A chromosome-level genome assembly of Gray's grenadier anchovy, Coilia grayii.</title>
        <authorList>
            <person name="Fu Z."/>
        </authorList>
    </citation>
    <scope>NUCLEOTIDE SEQUENCE [LARGE SCALE GENOMIC DNA]</scope>
    <source>
        <strain evidence="15">G4</strain>
        <tissue evidence="15">Muscle</tissue>
    </source>
</reference>
<evidence type="ECO:0000256" key="13">
    <source>
        <dbReference type="SAM" id="Phobius"/>
    </source>
</evidence>
<protein>
    <recommendedName>
        <fullName evidence="12">CAAX prenyl protease 2</fullName>
        <ecNumber evidence="11">3.4.26.1</ecNumber>
    </recommendedName>
    <alternativeName>
        <fullName evidence="9">Farnesylated proteins-converting enzyme 2</fullName>
    </alternativeName>
</protein>
<feature type="transmembrane region" description="Helical" evidence="13">
    <location>
        <begin position="125"/>
        <end position="149"/>
    </location>
</feature>
<dbReference type="InterPro" id="IPR003675">
    <property type="entry name" value="Rce1/LyrA-like_dom"/>
</dbReference>
<evidence type="ECO:0000313" key="15">
    <source>
        <dbReference type="EMBL" id="KAL2094822.1"/>
    </source>
</evidence>
<evidence type="ECO:0000256" key="12">
    <source>
        <dbReference type="ARBA" id="ARBA00049763"/>
    </source>
</evidence>
<dbReference type="GO" id="GO:0004175">
    <property type="term" value="F:endopeptidase activity"/>
    <property type="evidence" value="ECO:0007669"/>
    <property type="project" value="UniProtKB-ARBA"/>
</dbReference>
<evidence type="ECO:0000259" key="14">
    <source>
        <dbReference type="Pfam" id="PF02517"/>
    </source>
</evidence>
<dbReference type="InterPro" id="IPR039731">
    <property type="entry name" value="Rce1"/>
</dbReference>
<organism evidence="15 16">
    <name type="scientific">Coilia grayii</name>
    <name type="common">Gray's grenadier anchovy</name>
    <dbReference type="NCBI Taxonomy" id="363190"/>
    <lineage>
        <taxon>Eukaryota</taxon>
        <taxon>Metazoa</taxon>
        <taxon>Chordata</taxon>
        <taxon>Craniata</taxon>
        <taxon>Vertebrata</taxon>
        <taxon>Euteleostomi</taxon>
        <taxon>Actinopterygii</taxon>
        <taxon>Neopterygii</taxon>
        <taxon>Teleostei</taxon>
        <taxon>Clupei</taxon>
        <taxon>Clupeiformes</taxon>
        <taxon>Clupeoidei</taxon>
        <taxon>Engraulidae</taxon>
        <taxon>Coilinae</taxon>
        <taxon>Coilia</taxon>
    </lineage>
</organism>
<dbReference type="EMBL" id="JBHFQA010000008">
    <property type="protein sequence ID" value="KAL2094822.1"/>
    <property type="molecule type" value="Genomic_DNA"/>
</dbReference>
<evidence type="ECO:0000256" key="11">
    <source>
        <dbReference type="ARBA" id="ARBA00049729"/>
    </source>
</evidence>
<dbReference type="GO" id="GO:0080120">
    <property type="term" value="P:CAAX-box protein maturation"/>
    <property type="evidence" value="ECO:0007669"/>
    <property type="project" value="UniProtKB-ARBA"/>
</dbReference>
<sequence>MQEIVLQNTANTLATKYSRYSIKYSCSLMVSPVNLSFGYGNVGTWKTCWAGILCCFLLACFYVGSLYVWRTTLPRDHPRVIRRRFISVLVVSITSPFIVWAWTDWMNISLGVSLTELMGIRLEGIVPAGILPLCLTMMLFLGPLVQLAVDSPKGLLFEIRLKCNLRSLTLCVRDLKWLRNHIVAPLTEELVFRACMLPVLVPCTGPTAAIFICPLFFGVAHFHHISEQLRSGQNSLGDILTAAVFQFAYTYVFGIYSAFIFIRTGHMLAPVLCHSFCNSMGFPDFSRALEHPQRPVILLCYQLGVMLFLLFLLPLTDPFFYGTTPICGLSLRPRAACS</sequence>
<evidence type="ECO:0000256" key="3">
    <source>
        <dbReference type="ARBA" id="ARBA00022670"/>
    </source>
</evidence>
<comment type="subcellular location">
    <subcellularLocation>
        <location evidence="1">Endoplasmic reticulum membrane</location>
        <topology evidence="1">Multi-pass membrane protein</topology>
    </subcellularLocation>
</comment>
<feature type="transmembrane region" description="Helical" evidence="13">
    <location>
        <begin position="49"/>
        <end position="69"/>
    </location>
</feature>
<keyword evidence="7 13" id="KW-1133">Transmembrane helix</keyword>
<evidence type="ECO:0000256" key="9">
    <source>
        <dbReference type="ARBA" id="ARBA00032607"/>
    </source>
</evidence>
<keyword evidence="8 13" id="KW-0472">Membrane</keyword>
<keyword evidence="6" id="KW-0256">Endoplasmic reticulum</keyword>
<evidence type="ECO:0000256" key="4">
    <source>
        <dbReference type="ARBA" id="ARBA00022692"/>
    </source>
</evidence>
<evidence type="ECO:0000256" key="2">
    <source>
        <dbReference type="ARBA" id="ARBA00006897"/>
    </source>
</evidence>
<feature type="transmembrane region" description="Helical" evidence="13">
    <location>
        <begin position="85"/>
        <end position="105"/>
    </location>
</feature>
<evidence type="ECO:0000256" key="10">
    <source>
        <dbReference type="ARBA" id="ARBA00047280"/>
    </source>
</evidence>
<dbReference type="PANTHER" id="PTHR13046">
    <property type="entry name" value="PROTEASE U48 CAAX PRENYL PROTEASE RCE1"/>
    <property type="match status" value="1"/>
</dbReference>
<dbReference type="GO" id="GO:0006508">
    <property type="term" value="P:proteolysis"/>
    <property type="evidence" value="ECO:0007669"/>
    <property type="project" value="UniProtKB-KW"/>
</dbReference>
<dbReference type="Pfam" id="PF02517">
    <property type="entry name" value="Rce1-like"/>
    <property type="match status" value="1"/>
</dbReference>
<feature type="transmembrane region" description="Helical" evidence="13">
    <location>
        <begin position="239"/>
        <end position="262"/>
    </location>
</feature>
<evidence type="ECO:0000256" key="6">
    <source>
        <dbReference type="ARBA" id="ARBA00022824"/>
    </source>
</evidence>
<dbReference type="PANTHER" id="PTHR13046:SF0">
    <property type="entry name" value="CAAX PRENYL PROTEASE 2"/>
    <property type="match status" value="1"/>
</dbReference>
<comment type="caution">
    <text evidence="15">The sequence shown here is derived from an EMBL/GenBank/DDBJ whole genome shotgun (WGS) entry which is preliminary data.</text>
</comment>
<dbReference type="Proteomes" id="UP001591681">
    <property type="component" value="Unassembled WGS sequence"/>
</dbReference>
<proteinExistence type="inferred from homology"/>
<dbReference type="EC" id="3.4.26.1" evidence="11"/>